<keyword evidence="10" id="KW-0862">Zinc</keyword>
<evidence type="ECO:0000256" key="1">
    <source>
        <dbReference type="ARBA" id="ARBA00001650"/>
    </source>
</evidence>
<dbReference type="Gene3D" id="2.60.120.1020">
    <property type="entry name" value="Peptide N glycanase, PAW domain"/>
    <property type="match status" value="1"/>
</dbReference>
<reference evidence="16 17" key="1">
    <citation type="submission" date="2021-04" db="EMBL/GenBank/DDBJ databases">
        <authorList>
            <person name="Bliznina A."/>
        </authorList>
    </citation>
    <scope>NUCLEOTIDE SEQUENCE [LARGE SCALE GENOMIC DNA]</scope>
</reference>
<dbReference type="SUPFAM" id="SSF143503">
    <property type="entry name" value="PUG domain-like"/>
    <property type="match status" value="1"/>
</dbReference>
<dbReference type="Pfam" id="PF09409">
    <property type="entry name" value="PUB"/>
    <property type="match status" value="1"/>
</dbReference>
<dbReference type="SMART" id="SM00460">
    <property type="entry name" value="TGc"/>
    <property type="match status" value="1"/>
</dbReference>
<dbReference type="InterPro" id="IPR038765">
    <property type="entry name" value="Papain-like_cys_pep_sf"/>
</dbReference>
<sequence length="580" mass="66889">MGINEVKIAIAAIKAAPDNKKAIDTLEKILKNILTHPSEAKYRKLKVAGKVFTETLLPVDGACDFLYSLGFTESEDGAWLQVDELNSDTKTMFVHAVFLLKTNQSGPSSAPLQGTAESPTPPTPTPVQPSPTSQNRNRNLHKFNGSFLDVQERILRLRSSAMSHVRQWEDPETQKKVRETIPVTDLFKRASELLEQNADTEGFERGELLKHSLLVTLTDWFKNEFFKWTDGNIVRYNNPEKLLETREGRCGEWANCFGAILRSFAFHVRETYNVLEDHVWVEVRTPGRWTHVDPCEDAIDKPLMYKYGWKRNCHLCLSFSVAEGVRDTTWRYNNKLDEVREARKQLVIESWMTSFIKEYEEKKAKVVNWEKKMQEEDWIKEAVEFLSPKPVTDQKFSGRTTGSLQWRTSRGETLKNVEATVIEVKEDSPEFVVRYNCAKDNYSIDGETFTNWASFAHHNGKIFRKEEKDWKMCYLAMLEDSTGDAEVEFKFKLPKKRISSISVTAHSATYENGKVFWKFCSGDSCTKFNPSEQFVFNDPSPDSILSIKASLTAPNFWQHAQLFRQALDDDSFMFEVRFKF</sequence>
<evidence type="ECO:0000256" key="13">
    <source>
        <dbReference type="ARBA" id="ARBA00032901"/>
    </source>
</evidence>
<evidence type="ECO:0000313" key="16">
    <source>
        <dbReference type="EMBL" id="CAG5083596.1"/>
    </source>
</evidence>
<dbReference type="PANTHER" id="PTHR12143">
    <property type="entry name" value="PEPTIDE N-GLYCANASE PNGASE -RELATED"/>
    <property type="match status" value="1"/>
</dbReference>
<evidence type="ECO:0000256" key="9">
    <source>
        <dbReference type="ARBA" id="ARBA00022801"/>
    </source>
</evidence>
<evidence type="ECO:0000256" key="8">
    <source>
        <dbReference type="ARBA" id="ARBA00022723"/>
    </source>
</evidence>
<comment type="catalytic activity">
    <reaction evidence="1">
        <text>Hydrolysis of an N(4)-(acetyl-beta-D-glucosaminyl)asparagine residue in which the glucosamine residue may be further glycosylated, to yield a (substituted) N-acetyl-beta-D-glucosaminylamine and a peptide containing an aspartate residue.</text>
        <dbReference type="EC" id="3.5.1.52"/>
    </reaction>
</comment>
<evidence type="ECO:0000256" key="3">
    <source>
        <dbReference type="ARBA" id="ARBA00004496"/>
    </source>
</evidence>
<dbReference type="SUPFAM" id="SSF54001">
    <property type="entry name" value="Cysteine proteinases"/>
    <property type="match status" value="1"/>
</dbReference>
<comment type="subcellular location">
    <subcellularLocation>
        <location evidence="3">Cytoplasm</location>
    </subcellularLocation>
</comment>
<dbReference type="InterPro" id="IPR008979">
    <property type="entry name" value="Galactose-bd-like_sf"/>
</dbReference>
<feature type="compositionally biased region" description="Polar residues" evidence="14">
    <location>
        <begin position="105"/>
        <end position="117"/>
    </location>
</feature>
<evidence type="ECO:0000256" key="7">
    <source>
        <dbReference type="ARBA" id="ARBA00022490"/>
    </source>
</evidence>
<keyword evidence="7" id="KW-0963">Cytoplasm</keyword>
<name>A0ABN7RVP8_OIKDI</name>
<dbReference type="InterPro" id="IPR002931">
    <property type="entry name" value="Transglutaminase-like"/>
</dbReference>
<evidence type="ECO:0000256" key="4">
    <source>
        <dbReference type="ARBA" id="ARBA00009390"/>
    </source>
</evidence>
<dbReference type="Pfam" id="PF01841">
    <property type="entry name" value="Transglut_core"/>
    <property type="match status" value="1"/>
</dbReference>
<evidence type="ECO:0000256" key="11">
    <source>
        <dbReference type="ARBA" id="ARBA00024870"/>
    </source>
</evidence>
<comment type="function">
    <text evidence="11">Specifically deglycosylates the denatured form of N-linked glycoproteins in the cytoplasm and assists their proteasome-mediated degradation. Cleaves the beta-aspartyl-glucosamine (GlcNAc) of the glycan and the amide side chain of Asn, converting Asn to Asp. Prefers proteins containing high-mannose over those bearing complex type oligosaccharides. Can recognize misfolded proteins in the endoplasmic reticulum that are exported to the cytosol to be destroyed and deglycosylate them, while it has no activity toward native proteins. Deglycosylation is a prerequisite for subsequent proteasome-mediated degradation of some, but not all, misfolded glycoproteins.</text>
</comment>
<evidence type="ECO:0000256" key="5">
    <source>
        <dbReference type="ARBA" id="ARBA00012158"/>
    </source>
</evidence>
<dbReference type="InterPro" id="IPR036339">
    <property type="entry name" value="PUB-like_dom_sf"/>
</dbReference>
<feature type="region of interest" description="Disordered" evidence="14">
    <location>
        <begin position="105"/>
        <end position="140"/>
    </location>
</feature>
<evidence type="ECO:0000256" key="10">
    <source>
        <dbReference type="ARBA" id="ARBA00022833"/>
    </source>
</evidence>
<dbReference type="Gene3D" id="1.20.58.2190">
    <property type="match status" value="1"/>
</dbReference>
<dbReference type="EMBL" id="OU015568">
    <property type="protein sequence ID" value="CAG5083596.1"/>
    <property type="molecule type" value="Genomic_DNA"/>
</dbReference>
<comment type="similarity">
    <text evidence="4">Belongs to the transglutaminase-like superfamily. PNGase family.</text>
</comment>
<dbReference type="InterPro" id="IPR018997">
    <property type="entry name" value="PUB_domain"/>
</dbReference>
<proteinExistence type="inferred from homology"/>
<keyword evidence="9" id="KW-0378">Hydrolase</keyword>
<feature type="domain" description="Transglutaminase-like" evidence="15">
    <location>
        <begin position="242"/>
        <end position="296"/>
    </location>
</feature>
<evidence type="ECO:0000256" key="12">
    <source>
        <dbReference type="ARBA" id="ARBA00029604"/>
    </source>
</evidence>
<comment type="cofactor">
    <cofactor evidence="2">
        <name>Zn(2+)</name>
        <dbReference type="ChEBI" id="CHEBI:29105"/>
    </cofactor>
</comment>
<evidence type="ECO:0000256" key="2">
    <source>
        <dbReference type="ARBA" id="ARBA00001947"/>
    </source>
</evidence>
<protein>
    <recommendedName>
        <fullName evidence="6">Peptide-N(4)-(N-acetyl-beta-glucosaminyl)asparagine amidase</fullName>
        <ecNumber evidence="5">3.5.1.52</ecNumber>
    </recommendedName>
    <alternativeName>
        <fullName evidence="12">N-glycanase 1</fullName>
    </alternativeName>
    <alternativeName>
        <fullName evidence="13">Peptide:N-glycanase</fullName>
    </alternativeName>
</protein>
<gene>
    <name evidence="16" type="ORF">OKIOD_LOCUS1974</name>
</gene>
<dbReference type="InterPro" id="IPR050883">
    <property type="entry name" value="PNGase"/>
</dbReference>
<dbReference type="EC" id="3.5.1.52" evidence="5"/>
<evidence type="ECO:0000259" key="15">
    <source>
        <dbReference type="SMART" id="SM00460"/>
    </source>
</evidence>
<dbReference type="SUPFAM" id="SSF49785">
    <property type="entry name" value="Galactose-binding domain-like"/>
    <property type="match status" value="1"/>
</dbReference>
<evidence type="ECO:0000313" key="17">
    <source>
        <dbReference type="Proteomes" id="UP001158576"/>
    </source>
</evidence>
<evidence type="ECO:0000256" key="14">
    <source>
        <dbReference type="SAM" id="MobiDB-lite"/>
    </source>
</evidence>
<dbReference type="InterPro" id="IPR038680">
    <property type="entry name" value="PAW_sf"/>
</dbReference>
<dbReference type="CDD" id="cd09212">
    <property type="entry name" value="PUB"/>
    <property type="match status" value="1"/>
</dbReference>
<feature type="compositionally biased region" description="Pro residues" evidence="14">
    <location>
        <begin position="119"/>
        <end position="129"/>
    </location>
</feature>
<dbReference type="InterPro" id="IPR006588">
    <property type="entry name" value="Peptide_N_glycanase_PAW_dom"/>
</dbReference>
<dbReference type="SMART" id="SM00580">
    <property type="entry name" value="PUG"/>
    <property type="match status" value="1"/>
</dbReference>
<accession>A0ABN7RVP8</accession>
<evidence type="ECO:0000256" key="6">
    <source>
        <dbReference type="ARBA" id="ARBA00018546"/>
    </source>
</evidence>
<dbReference type="Proteomes" id="UP001158576">
    <property type="component" value="Chromosome PAR"/>
</dbReference>
<dbReference type="Gene3D" id="3.10.620.30">
    <property type="match status" value="1"/>
</dbReference>
<organism evidence="16 17">
    <name type="scientific">Oikopleura dioica</name>
    <name type="common">Tunicate</name>
    <dbReference type="NCBI Taxonomy" id="34765"/>
    <lineage>
        <taxon>Eukaryota</taxon>
        <taxon>Metazoa</taxon>
        <taxon>Chordata</taxon>
        <taxon>Tunicata</taxon>
        <taxon>Appendicularia</taxon>
        <taxon>Copelata</taxon>
        <taxon>Oikopleuridae</taxon>
        <taxon>Oikopleura</taxon>
    </lineage>
</organism>
<dbReference type="Pfam" id="PF04721">
    <property type="entry name" value="PAW"/>
    <property type="match status" value="1"/>
</dbReference>
<keyword evidence="8" id="KW-0479">Metal-binding</keyword>
<dbReference type="PANTHER" id="PTHR12143:SF19">
    <property type="entry name" value="PEPTIDE-N(4)-(N-ACETYL-BETA-GLUCOSAMINYL)ASPARAGINE AMIDASE"/>
    <property type="match status" value="1"/>
</dbReference>
<keyword evidence="17" id="KW-1185">Reference proteome</keyword>